<sequence length="283" mass="30329">MAAPPPTVAAPAGTGQGEPELVPPRKSHSGFFHEVGELTVFSARAMVAAALTPRYFSEVLGLTARIIKRTSFLLLAMNVFLGFSVASFGFFFLRTIGAGDFVGVFTGLLTQRQVPMTMYGYVLSASICCAMTAEIGAAKIQQEIDAYESTGVDPMQLIVGVRVLAAMLFVPLATVISLIGQNLGNYLDIVVVLQGNGSRQFLDVTFSVQSMLGQFYTLITFFFMTLPCVLVATFYGMRASGGPADVGRAVAKSLMINLVLVHVISAFFGVFFYGRNLNIPIGD</sequence>
<comment type="caution">
    <text evidence="3">The sequence shown here is derived from an EMBL/GenBank/DDBJ whole genome shotgun (WGS) entry which is preliminary data.</text>
</comment>
<accession>A0ABU4VRJ1</accession>
<reference evidence="3 4" key="1">
    <citation type="submission" date="2023-11" db="EMBL/GenBank/DDBJ databases">
        <authorList>
            <person name="Xu M."/>
            <person name="Jiang T."/>
        </authorList>
    </citation>
    <scope>NUCLEOTIDE SEQUENCE [LARGE SCALE GENOMIC DNA]</scope>
    <source>
        <strain evidence="3 4">SD</strain>
    </source>
</reference>
<feature type="region of interest" description="Disordered" evidence="1">
    <location>
        <begin position="1"/>
        <end position="23"/>
    </location>
</feature>
<protein>
    <submittedName>
        <fullName evidence="3">ABC transporter permease</fullName>
    </submittedName>
</protein>
<evidence type="ECO:0000313" key="3">
    <source>
        <dbReference type="EMBL" id="MDX8153724.1"/>
    </source>
</evidence>
<feature type="transmembrane region" description="Helical" evidence="2">
    <location>
        <begin position="249"/>
        <end position="273"/>
    </location>
</feature>
<feature type="transmembrane region" description="Helical" evidence="2">
    <location>
        <begin position="72"/>
        <end position="93"/>
    </location>
</feature>
<dbReference type="PANTHER" id="PTHR30188:SF13">
    <property type="entry name" value="CONSERVED HYPOTHETICAL INTEGRAL MEMBRANE PROTEIN YRBE3B"/>
    <property type="match status" value="1"/>
</dbReference>
<dbReference type="InterPro" id="IPR030802">
    <property type="entry name" value="Permease_MalE"/>
</dbReference>
<dbReference type="Proteomes" id="UP001277761">
    <property type="component" value="Unassembled WGS sequence"/>
</dbReference>
<proteinExistence type="predicted"/>
<name>A0ABU4VRJ1_9ACTN</name>
<evidence type="ECO:0000313" key="4">
    <source>
        <dbReference type="Proteomes" id="UP001277761"/>
    </source>
</evidence>
<feature type="transmembrane region" description="Helical" evidence="2">
    <location>
        <begin position="159"/>
        <end position="179"/>
    </location>
</feature>
<keyword evidence="2" id="KW-1133">Transmembrane helix</keyword>
<dbReference type="RefSeq" id="WP_319955873.1">
    <property type="nucleotide sequence ID" value="NZ_JAXAVX010000019.1"/>
</dbReference>
<feature type="transmembrane region" description="Helical" evidence="2">
    <location>
        <begin position="215"/>
        <end position="237"/>
    </location>
</feature>
<dbReference type="Pfam" id="PF02405">
    <property type="entry name" value="MlaE"/>
    <property type="match status" value="1"/>
</dbReference>
<dbReference type="EMBL" id="JAXAVX010000019">
    <property type="protein sequence ID" value="MDX8153724.1"/>
    <property type="molecule type" value="Genomic_DNA"/>
</dbReference>
<dbReference type="PANTHER" id="PTHR30188">
    <property type="entry name" value="ABC TRANSPORTER PERMEASE PROTEIN-RELATED"/>
    <property type="match status" value="1"/>
</dbReference>
<evidence type="ECO:0000256" key="2">
    <source>
        <dbReference type="SAM" id="Phobius"/>
    </source>
</evidence>
<evidence type="ECO:0000256" key="1">
    <source>
        <dbReference type="SAM" id="MobiDB-lite"/>
    </source>
</evidence>
<keyword evidence="2" id="KW-0472">Membrane</keyword>
<keyword evidence="2" id="KW-0812">Transmembrane</keyword>
<keyword evidence="4" id="KW-1185">Reference proteome</keyword>
<organism evidence="3 4">
    <name type="scientific">Patulibacter brassicae</name>
    <dbReference type="NCBI Taxonomy" id="1705717"/>
    <lineage>
        <taxon>Bacteria</taxon>
        <taxon>Bacillati</taxon>
        <taxon>Actinomycetota</taxon>
        <taxon>Thermoleophilia</taxon>
        <taxon>Solirubrobacterales</taxon>
        <taxon>Patulibacteraceae</taxon>
        <taxon>Patulibacter</taxon>
    </lineage>
</organism>
<gene>
    <name evidence="3" type="ORF">SK069_19160</name>
</gene>
<feature type="transmembrane region" description="Helical" evidence="2">
    <location>
        <begin position="118"/>
        <end position="138"/>
    </location>
</feature>